<sequence length="311" mass="35287">MDLSVARHVQDSESSSDDEIVVEYVLNRRPKTFRARIMQLDYWNEVEFFERYRMSKSTVLWIVAEVKDSVERQTNRNHAVSALDQLLLTFSPWLFVYETQLTIMYLLCAAVFLTCLYVCTEIYAWRARKNYAHLPSISSLPIIGHLHRIYGGDGRGEELSSICSLAFLEPDSTSSKATSKLPKILMNGGTLVKELNDLVDKPPSDILTLCALATIKAICQAALGVSITTDTEGGREYYHAFERTLEIFIERGVNVIKKTKENRENMKKSNGGTTKNLADKPGFKSYIDILLDLEETDASFTEERMRGEVNT</sequence>
<name>A0A5E4QRX4_9NEOP</name>
<keyword evidence="1" id="KW-0503">Monooxygenase</keyword>
<evidence type="ECO:0000256" key="1">
    <source>
        <dbReference type="ARBA" id="ARBA00023033"/>
    </source>
</evidence>
<gene>
    <name evidence="3" type="ORF">LSINAPIS_LOCUS11083</name>
</gene>
<feature type="non-terminal residue" evidence="3">
    <location>
        <position position="311"/>
    </location>
</feature>
<evidence type="ECO:0000256" key="2">
    <source>
        <dbReference type="SAM" id="Phobius"/>
    </source>
</evidence>
<keyword evidence="2" id="KW-0472">Membrane</keyword>
<dbReference type="AlphaFoldDB" id="A0A5E4QRX4"/>
<organism evidence="3 4">
    <name type="scientific">Leptidea sinapis</name>
    <dbReference type="NCBI Taxonomy" id="189913"/>
    <lineage>
        <taxon>Eukaryota</taxon>
        <taxon>Metazoa</taxon>
        <taxon>Ecdysozoa</taxon>
        <taxon>Arthropoda</taxon>
        <taxon>Hexapoda</taxon>
        <taxon>Insecta</taxon>
        <taxon>Pterygota</taxon>
        <taxon>Neoptera</taxon>
        <taxon>Endopterygota</taxon>
        <taxon>Lepidoptera</taxon>
        <taxon>Glossata</taxon>
        <taxon>Ditrysia</taxon>
        <taxon>Papilionoidea</taxon>
        <taxon>Pieridae</taxon>
        <taxon>Dismorphiinae</taxon>
        <taxon>Leptidea</taxon>
    </lineage>
</organism>
<dbReference type="GO" id="GO:0005506">
    <property type="term" value="F:iron ion binding"/>
    <property type="evidence" value="ECO:0007669"/>
    <property type="project" value="InterPro"/>
</dbReference>
<accession>A0A5E4QRX4</accession>
<protein>
    <submittedName>
        <fullName evidence="3">Uncharacterized protein</fullName>
    </submittedName>
</protein>
<dbReference type="EMBL" id="FZQP02004734">
    <property type="protein sequence ID" value="VVD00453.1"/>
    <property type="molecule type" value="Genomic_DNA"/>
</dbReference>
<feature type="transmembrane region" description="Helical" evidence="2">
    <location>
        <begin position="103"/>
        <end position="125"/>
    </location>
</feature>
<keyword evidence="2" id="KW-0812">Transmembrane</keyword>
<dbReference type="GO" id="GO:0020037">
    <property type="term" value="F:heme binding"/>
    <property type="evidence" value="ECO:0007669"/>
    <property type="project" value="InterPro"/>
</dbReference>
<evidence type="ECO:0000313" key="3">
    <source>
        <dbReference type="EMBL" id="VVD00453.1"/>
    </source>
</evidence>
<keyword evidence="1" id="KW-0560">Oxidoreductase</keyword>
<dbReference type="GO" id="GO:0004497">
    <property type="term" value="F:monooxygenase activity"/>
    <property type="evidence" value="ECO:0007669"/>
    <property type="project" value="UniProtKB-KW"/>
</dbReference>
<dbReference type="SUPFAM" id="SSF48264">
    <property type="entry name" value="Cytochrome P450"/>
    <property type="match status" value="1"/>
</dbReference>
<dbReference type="GO" id="GO:0016705">
    <property type="term" value="F:oxidoreductase activity, acting on paired donors, with incorporation or reduction of molecular oxygen"/>
    <property type="evidence" value="ECO:0007669"/>
    <property type="project" value="InterPro"/>
</dbReference>
<evidence type="ECO:0000313" key="4">
    <source>
        <dbReference type="Proteomes" id="UP000324832"/>
    </source>
</evidence>
<reference evidence="3 4" key="1">
    <citation type="submission" date="2017-07" db="EMBL/GenBank/DDBJ databases">
        <authorList>
            <person name="Talla V."/>
            <person name="Backstrom N."/>
        </authorList>
    </citation>
    <scope>NUCLEOTIDE SEQUENCE [LARGE SCALE GENOMIC DNA]</scope>
</reference>
<dbReference type="Proteomes" id="UP000324832">
    <property type="component" value="Unassembled WGS sequence"/>
</dbReference>
<keyword evidence="4" id="KW-1185">Reference proteome</keyword>
<dbReference type="InterPro" id="IPR036396">
    <property type="entry name" value="Cyt_P450_sf"/>
</dbReference>
<proteinExistence type="predicted"/>
<keyword evidence="2" id="KW-1133">Transmembrane helix</keyword>